<dbReference type="HAMAP" id="MF_01812">
    <property type="entry name" value="Eis"/>
    <property type="match status" value="1"/>
</dbReference>
<dbReference type="NCBIfam" id="NF002367">
    <property type="entry name" value="PRK01346.1-4"/>
    <property type="match status" value="1"/>
</dbReference>
<dbReference type="EMBL" id="FNCC01000001">
    <property type="protein sequence ID" value="SDF33196.1"/>
    <property type="molecule type" value="Genomic_DNA"/>
</dbReference>
<dbReference type="Pfam" id="PF13527">
    <property type="entry name" value="Acetyltransf_9"/>
    <property type="match status" value="1"/>
</dbReference>
<dbReference type="PANTHER" id="PTHR37817:SF1">
    <property type="entry name" value="N-ACETYLTRANSFERASE EIS"/>
    <property type="match status" value="1"/>
</dbReference>
<evidence type="ECO:0000313" key="7">
    <source>
        <dbReference type="Proteomes" id="UP000199623"/>
    </source>
</evidence>
<organism evidence="6 7">
    <name type="scientific">Lentzea fradiae</name>
    <dbReference type="NCBI Taxonomy" id="200378"/>
    <lineage>
        <taxon>Bacteria</taxon>
        <taxon>Bacillati</taxon>
        <taxon>Actinomycetota</taxon>
        <taxon>Actinomycetes</taxon>
        <taxon>Pseudonocardiales</taxon>
        <taxon>Pseudonocardiaceae</taxon>
        <taxon>Lentzea</taxon>
    </lineage>
</organism>
<dbReference type="SUPFAM" id="SSF55729">
    <property type="entry name" value="Acyl-CoA N-acyltransferases (Nat)"/>
    <property type="match status" value="1"/>
</dbReference>
<dbReference type="Pfam" id="PF13530">
    <property type="entry name" value="SCP2_2"/>
    <property type="match status" value="1"/>
</dbReference>
<dbReference type="InterPro" id="IPR051554">
    <property type="entry name" value="Acetyltransferase_Eis"/>
</dbReference>
<dbReference type="InterPro" id="IPR016181">
    <property type="entry name" value="Acyl_CoA_acyltransferase"/>
</dbReference>
<evidence type="ECO:0000256" key="1">
    <source>
        <dbReference type="ARBA" id="ARBA00009213"/>
    </source>
</evidence>
<feature type="binding site" evidence="4">
    <location>
        <begin position="102"/>
        <end position="107"/>
    </location>
    <ligand>
        <name>acetyl-CoA</name>
        <dbReference type="ChEBI" id="CHEBI:57288"/>
    </ligand>
</feature>
<evidence type="ECO:0000256" key="2">
    <source>
        <dbReference type="ARBA" id="ARBA00022679"/>
    </source>
</evidence>
<sequence>MRPRSCWDTIAGVTEIRLLTDEAQYRAHITLFRRAMHWGPPSDEQWAVTLPSYEPDRVLAAFDGDEMVGTTQSYGSSLVVPGGARVPHAAVSRVGVRADYTRRGVLTALMRAQLSSLPDPVATLRASEGRIYGRFGYGLAGRVRIVEVDTRRAVIRGDMTGRVRMLDQDTADKLLPELHEAIGLRRPGQISRWPGWWARQRDRKTEAENSVTVVHSGPDGDDDGFVTYKVKEEKEFKHRLSVEDFEWANDDAWRDLWIYLTRLDLVNHVENHVALDSPVSWLFEDPRVVYTKDVFDEIWLRLVDVPRMLSARTYGAAEAVVIEVQDALLPANSGCYRISPEGAERVEEQPDLTIPVDLLAAVYFGDVTFSQLAATKRITGTRLADADALFAVPEKPICGTFF</sequence>
<dbReference type="PANTHER" id="PTHR37817">
    <property type="entry name" value="N-ACETYLTRANSFERASE EIS"/>
    <property type="match status" value="1"/>
</dbReference>
<dbReference type="InterPro" id="IPR025559">
    <property type="entry name" value="Eis_dom"/>
</dbReference>
<dbReference type="InterPro" id="IPR036527">
    <property type="entry name" value="SCP2_sterol-bd_dom_sf"/>
</dbReference>
<dbReference type="Gene3D" id="3.40.630.30">
    <property type="match status" value="2"/>
</dbReference>
<dbReference type="InterPro" id="IPR000182">
    <property type="entry name" value="GNAT_dom"/>
</dbReference>
<evidence type="ECO:0000313" key="6">
    <source>
        <dbReference type="EMBL" id="SDF33196.1"/>
    </source>
</evidence>
<dbReference type="GO" id="GO:0034069">
    <property type="term" value="F:aminoglycoside N-acetyltransferase activity"/>
    <property type="evidence" value="ECO:0007669"/>
    <property type="project" value="TreeGrafter"/>
</dbReference>
<reference evidence="7" key="1">
    <citation type="submission" date="2016-10" db="EMBL/GenBank/DDBJ databases">
        <authorList>
            <person name="Varghese N."/>
            <person name="Submissions S."/>
        </authorList>
    </citation>
    <scope>NUCLEOTIDE SEQUENCE [LARGE SCALE GENOMIC DNA]</scope>
    <source>
        <strain evidence="7">CGMCC 4.3506</strain>
    </source>
</reference>
<keyword evidence="7" id="KW-1185">Reference proteome</keyword>
<gene>
    <name evidence="6" type="ORF">SAMN05216553_101127</name>
</gene>
<dbReference type="STRING" id="200378.SAMN05216553_101127"/>
<keyword evidence="2 4" id="KW-0808">Transferase</keyword>
<dbReference type="SUPFAM" id="SSF55718">
    <property type="entry name" value="SCP-like"/>
    <property type="match status" value="1"/>
</dbReference>
<proteinExistence type="inferred from homology"/>
<protein>
    <submittedName>
        <fullName evidence="6">Predicted acetyltransferase</fullName>
    </submittedName>
</protein>
<feature type="binding site" evidence="4">
    <location>
        <begin position="94"/>
        <end position="96"/>
    </location>
    <ligand>
        <name>acetyl-CoA</name>
        <dbReference type="ChEBI" id="CHEBI:57288"/>
    </ligand>
</feature>
<feature type="domain" description="N-acetyltransferase" evidence="5">
    <location>
        <begin position="14"/>
        <end position="158"/>
    </location>
</feature>
<comment type="similarity">
    <text evidence="1 4">Belongs to the acetyltransferase Eis family.</text>
</comment>
<dbReference type="AlphaFoldDB" id="A0A1G7K7S4"/>
<dbReference type="InterPro" id="IPR041380">
    <property type="entry name" value="Acetyltransf_17"/>
</dbReference>
<dbReference type="GO" id="GO:0030649">
    <property type="term" value="P:aminoglycoside antibiotic catabolic process"/>
    <property type="evidence" value="ECO:0007669"/>
    <property type="project" value="TreeGrafter"/>
</dbReference>
<feature type="active site" description="Proton donor" evidence="4">
    <location>
        <position position="132"/>
    </location>
</feature>
<feature type="binding site" evidence="4">
    <location>
        <begin position="127"/>
        <end position="128"/>
    </location>
    <ligand>
        <name>acetyl-CoA</name>
        <dbReference type="ChEBI" id="CHEBI:57288"/>
    </ligand>
</feature>
<comment type="subunit">
    <text evidence="4">Homohexamer; trimer of dimers.</text>
</comment>
<evidence type="ECO:0000259" key="5">
    <source>
        <dbReference type="PROSITE" id="PS51186"/>
    </source>
</evidence>
<dbReference type="Proteomes" id="UP000199623">
    <property type="component" value="Unassembled WGS sequence"/>
</dbReference>
<evidence type="ECO:0000256" key="3">
    <source>
        <dbReference type="ARBA" id="ARBA00023315"/>
    </source>
</evidence>
<dbReference type="PROSITE" id="PS51186">
    <property type="entry name" value="GNAT"/>
    <property type="match status" value="1"/>
</dbReference>
<evidence type="ECO:0000256" key="4">
    <source>
        <dbReference type="HAMAP-Rule" id="MF_01812"/>
    </source>
</evidence>
<dbReference type="Gene3D" id="3.30.1050.10">
    <property type="entry name" value="SCP2 sterol-binding domain"/>
    <property type="match status" value="1"/>
</dbReference>
<keyword evidence="3 4" id="KW-0012">Acyltransferase</keyword>
<name>A0A1G7K7S4_9PSEU</name>
<dbReference type="Pfam" id="PF17668">
    <property type="entry name" value="Acetyltransf_17"/>
    <property type="match status" value="1"/>
</dbReference>
<accession>A0A1G7K7S4</accession>
<feature type="active site" description="Proton acceptor; via carboxylate" evidence="4">
    <location>
        <position position="402"/>
    </location>
</feature>
<dbReference type="InterPro" id="IPR022902">
    <property type="entry name" value="NAcTrfase_Eis"/>
</dbReference>